<evidence type="ECO:0000256" key="3">
    <source>
        <dbReference type="ARBA" id="ARBA00022763"/>
    </source>
</evidence>
<sequence>MRIVLEQQVSLASGKATFDRLRFACGGAVNASRIRLLDDASLAGCGLSRQKVRYVGQLARDVQARRFSVAGLARLSDDEARQQITSRLGLGDWTADIYLMMALGREDILPVGDLALVTGLEELDGVVYRQGKQTTANVTERAEIWRPYRSLGTKLIWANYLDRRRK</sequence>
<keyword evidence="7" id="KW-1185">Reference proteome</keyword>
<keyword evidence="6" id="KW-0326">Glycosidase</keyword>
<dbReference type="SMART" id="SM00478">
    <property type="entry name" value="ENDO3c"/>
    <property type="match status" value="1"/>
</dbReference>
<dbReference type="PANTHER" id="PTHR43003">
    <property type="entry name" value="DNA-3-METHYLADENINE GLYCOSYLASE"/>
    <property type="match status" value="1"/>
</dbReference>
<dbReference type="PANTHER" id="PTHR43003:SF5">
    <property type="entry name" value="DNA-3-METHYLADENINE GLYCOSYLASE"/>
    <property type="match status" value="1"/>
</dbReference>
<dbReference type="Gene3D" id="1.10.1670.40">
    <property type="match status" value="1"/>
</dbReference>
<dbReference type="GO" id="GO:0006285">
    <property type="term" value="P:base-excision repair, AP site formation"/>
    <property type="evidence" value="ECO:0007669"/>
    <property type="project" value="TreeGrafter"/>
</dbReference>
<dbReference type="GO" id="GO:0043916">
    <property type="term" value="F:DNA-7-methylguanine glycosylase activity"/>
    <property type="evidence" value="ECO:0007669"/>
    <property type="project" value="TreeGrafter"/>
</dbReference>
<dbReference type="GO" id="GO:0032993">
    <property type="term" value="C:protein-DNA complex"/>
    <property type="evidence" value="ECO:0007669"/>
    <property type="project" value="TreeGrafter"/>
</dbReference>
<dbReference type="GO" id="GO:0008725">
    <property type="term" value="F:DNA-3-methyladenine glycosylase activity"/>
    <property type="evidence" value="ECO:0007669"/>
    <property type="project" value="TreeGrafter"/>
</dbReference>
<accession>A0A5C6AVW7</accession>
<evidence type="ECO:0000313" key="7">
    <source>
        <dbReference type="Proteomes" id="UP000316213"/>
    </source>
</evidence>
<dbReference type="InterPro" id="IPR051912">
    <property type="entry name" value="Alkylbase_DNA_Glycosylase/TA"/>
</dbReference>
<dbReference type="InterPro" id="IPR003265">
    <property type="entry name" value="HhH-GPD_domain"/>
</dbReference>
<dbReference type="Gene3D" id="1.10.340.30">
    <property type="entry name" value="Hypothetical protein, domain 2"/>
    <property type="match status" value="1"/>
</dbReference>
<dbReference type="EMBL" id="SJPM01000001">
    <property type="protein sequence ID" value="TWU04093.1"/>
    <property type="molecule type" value="Genomic_DNA"/>
</dbReference>
<dbReference type="GO" id="GO:0005737">
    <property type="term" value="C:cytoplasm"/>
    <property type="evidence" value="ECO:0007669"/>
    <property type="project" value="TreeGrafter"/>
</dbReference>
<dbReference type="AlphaFoldDB" id="A0A5C6AVW7"/>
<keyword evidence="6" id="KW-0378">Hydrolase</keyword>
<dbReference type="Proteomes" id="UP000316213">
    <property type="component" value="Unassembled WGS sequence"/>
</dbReference>
<evidence type="ECO:0000256" key="4">
    <source>
        <dbReference type="ARBA" id="ARBA00023204"/>
    </source>
</evidence>
<comment type="catalytic activity">
    <reaction evidence="1">
        <text>Hydrolysis of alkylated DNA, releasing 3-methyladenine, 3-methylguanine, 7-methylguanine and 7-methyladenine.</text>
        <dbReference type="EC" id="3.2.2.21"/>
    </reaction>
</comment>
<evidence type="ECO:0000313" key="6">
    <source>
        <dbReference type="EMBL" id="TWU04093.1"/>
    </source>
</evidence>
<evidence type="ECO:0000256" key="1">
    <source>
        <dbReference type="ARBA" id="ARBA00000086"/>
    </source>
</evidence>
<dbReference type="GO" id="GO:0006307">
    <property type="term" value="P:DNA alkylation repair"/>
    <property type="evidence" value="ECO:0007669"/>
    <property type="project" value="TreeGrafter"/>
</dbReference>
<dbReference type="Pfam" id="PF00730">
    <property type="entry name" value="HhH-GPD"/>
    <property type="match status" value="1"/>
</dbReference>
<protein>
    <recommendedName>
        <fullName evidence="2">DNA-3-methyladenine glycosylase II</fullName>
        <ecNumber evidence="2">3.2.2.21</ecNumber>
    </recommendedName>
</protein>
<gene>
    <name evidence="6" type="primary">alkA</name>
    <name evidence="6" type="ORF">Pla100_10290</name>
</gene>
<organism evidence="6 7">
    <name type="scientific">Neorhodopirellula pilleata</name>
    <dbReference type="NCBI Taxonomy" id="2714738"/>
    <lineage>
        <taxon>Bacteria</taxon>
        <taxon>Pseudomonadati</taxon>
        <taxon>Planctomycetota</taxon>
        <taxon>Planctomycetia</taxon>
        <taxon>Pirellulales</taxon>
        <taxon>Pirellulaceae</taxon>
        <taxon>Neorhodopirellula</taxon>
    </lineage>
</organism>
<feature type="domain" description="HhH-GPD" evidence="5">
    <location>
        <begin position="5"/>
        <end position="161"/>
    </location>
</feature>
<dbReference type="GO" id="GO:0032131">
    <property type="term" value="F:alkylated DNA binding"/>
    <property type="evidence" value="ECO:0007669"/>
    <property type="project" value="TreeGrafter"/>
</dbReference>
<name>A0A5C6AVW7_9BACT</name>
<proteinExistence type="predicted"/>
<dbReference type="InterPro" id="IPR011257">
    <property type="entry name" value="DNA_glycosylase"/>
</dbReference>
<comment type="caution">
    <text evidence="6">The sequence shown here is derived from an EMBL/GenBank/DDBJ whole genome shotgun (WGS) entry which is preliminary data.</text>
</comment>
<keyword evidence="4" id="KW-0234">DNA repair</keyword>
<dbReference type="EC" id="3.2.2.21" evidence="2"/>
<reference evidence="6 7" key="1">
    <citation type="submission" date="2019-02" db="EMBL/GenBank/DDBJ databases">
        <title>Deep-cultivation of Planctomycetes and their phenomic and genomic characterization uncovers novel biology.</title>
        <authorList>
            <person name="Wiegand S."/>
            <person name="Jogler M."/>
            <person name="Boedeker C."/>
            <person name="Pinto D."/>
            <person name="Vollmers J."/>
            <person name="Rivas-Marin E."/>
            <person name="Kohn T."/>
            <person name="Peeters S.H."/>
            <person name="Heuer A."/>
            <person name="Rast P."/>
            <person name="Oberbeckmann S."/>
            <person name="Bunk B."/>
            <person name="Jeske O."/>
            <person name="Meyerdierks A."/>
            <person name="Storesund J.E."/>
            <person name="Kallscheuer N."/>
            <person name="Luecker S."/>
            <person name="Lage O.M."/>
            <person name="Pohl T."/>
            <person name="Merkel B.J."/>
            <person name="Hornburger P."/>
            <person name="Mueller R.-W."/>
            <person name="Bruemmer F."/>
            <person name="Labrenz M."/>
            <person name="Spormann A.M."/>
            <person name="Op Den Camp H."/>
            <person name="Overmann J."/>
            <person name="Amann R."/>
            <person name="Jetten M.S.M."/>
            <person name="Mascher T."/>
            <person name="Medema M.H."/>
            <person name="Devos D.P."/>
            <person name="Kaster A.-K."/>
            <person name="Ovreas L."/>
            <person name="Rohde M."/>
            <person name="Galperin M.Y."/>
            <person name="Jogler C."/>
        </authorList>
    </citation>
    <scope>NUCLEOTIDE SEQUENCE [LARGE SCALE GENOMIC DNA]</scope>
    <source>
        <strain evidence="6 7">Pla100</strain>
    </source>
</reference>
<evidence type="ECO:0000256" key="2">
    <source>
        <dbReference type="ARBA" id="ARBA00012000"/>
    </source>
</evidence>
<evidence type="ECO:0000259" key="5">
    <source>
        <dbReference type="SMART" id="SM00478"/>
    </source>
</evidence>
<dbReference type="SUPFAM" id="SSF48150">
    <property type="entry name" value="DNA-glycosylase"/>
    <property type="match status" value="1"/>
</dbReference>
<keyword evidence="3" id="KW-0227">DNA damage</keyword>